<dbReference type="PANTHER" id="PTHR11309:SF47">
    <property type="entry name" value="FRIZZLED"/>
    <property type="match status" value="1"/>
</dbReference>
<comment type="similarity">
    <text evidence="2">Belongs to the G-protein coupled receptor Fz/Smo family.</text>
</comment>
<evidence type="ECO:0000256" key="7">
    <source>
        <dbReference type="ARBA" id="ARBA00023157"/>
    </source>
</evidence>
<dbReference type="PANTHER" id="PTHR11309">
    <property type="entry name" value="FRIZZLED"/>
    <property type="match status" value="1"/>
</dbReference>
<evidence type="ECO:0000259" key="13">
    <source>
        <dbReference type="PROSITE" id="PS50261"/>
    </source>
</evidence>
<dbReference type="PRINTS" id="PR00489">
    <property type="entry name" value="FRIZZLED"/>
</dbReference>
<feature type="transmembrane region" description="Helical" evidence="10">
    <location>
        <begin position="260"/>
        <end position="285"/>
    </location>
</feature>
<feature type="domain" description="G-protein coupled receptors family 2 profile 2" evidence="13">
    <location>
        <begin position="165"/>
        <end position="369"/>
    </location>
</feature>
<keyword evidence="6 10" id="KW-0472">Membrane</keyword>
<evidence type="ECO:0000256" key="9">
    <source>
        <dbReference type="PROSITE-ProRule" id="PRU00090"/>
    </source>
</evidence>
<comment type="caution">
    <text evidence="9">Lacks conserved residue(s) required for the propagation of feature annotation.</text>
</comment>
<evidence type="ECO:0000256" key="1">
    <source>
        <dbReference type="ARBA" id="ARBA00004141"/>
    </source>
</evidence>
<feature type="transmembrane region" description="Helical" evidence="10">
    <location>
        <begin position="167"/>
        <end position="188"/>
    </location>
</feature>
<feature type="transmembrane region" description="Helical" evidence="10">
    <location>
        <begin position="444"/>
        <end position="466"/>
    </location>
</feature>
<evidence type="ECO:0000256" key="5">
    <source>
        <dbReference type="ARBA" id="ARBA00022989"/>
    </source>
</evidence>
<dbReference type="InterPro" id="IPR000539">
    <property type="entry name" value="Frizzled/Smoothened_7TM"/>
</dbReference>
<dbReference type="GO" id="GO:0042813">
    <property type="term" value="F:Wnt receptor activity"/>
    <property type="evidence" value="ECO:0007669"/>
    <property type="project" value="TreeGrafter"/>
</dbReference>
<feature type="chain" id="PRO_5029011056" evidence="11">
    <location>
        <begin position="32"/>
        <end position="484"/>
    </location>
</feature>
<proteinExistence type="inferred from homology"/>
<feature type="disulfide bond" evidence="9">
    <location>
        <begin position="50"/>
        <end position="111"/>
    </location>
</feature>
<feature type="domain" description="FZ" evidence="12">
    <location>
        <begin position="45"/>
        <end position="147"/>
    </location>
</feature>
<feature type="transmembrane region" description="Helical" evidence="10">
    <location>
        <begin position="297"/>
        <end position="321"/>
    </location>
</feature>
<dbReference type="GO" id="GO:0060070">
    <property type="term" value="P:canonical Wnt signaling pathway"/>
    <property type="evidence" value="ECO:0007669"/>
    <property type="project" value="TreeGrafter"/>
</dbReference>
<dbReference type="SMART" id="SM01330">
    <property type="entry name" value="Frizzled"/>
    <property type="match status" value="1"/>
</dbReference>
<dbReference type="PROSITE" id="PS50038">
    <property type="entry name" value="FZ"/>
    <property type="match status" value="1"/>
</dbReference>
<keyword evidence="11" id="KW-0732">Signal</keyword>
<evidence type="ECO:0000256" key="6">
    <source>
        <dbReference type="ARBA" id="ARBA00023136"/>
    </source>
</evidence>
<name>A0A7E6FLC6_9MOLL</name>
<evidence type="ECO:0000256" key="11">
    <source>
        <dbReference type="SAM" id="SignalP"/>
    </source>
</evidence>
<evidence type="ECO:0000313" key="14">
    <source>
        <dbReference type="Proteomes" id="UP000515154"/>
    </source>
</evidence>
<keyword evidence="5 10" id="KW-1133">Transmembrane helix</keyword>
<keyword evidence="8" id="KW-0675">Receptor</keyword>
<feature type="signal peptide" evidence="11">
    <location>
        <begin position="1"/>
        <end position="31"/>
    </location>
</feature>
<dbReference type="GO" id="GO:0035567">
    <property type="term" value="P:non-canonical Wnt signaling pathway"/>
    <property type="evidence" value="ECO:0007669"/>
    <property type="project" value="TreeGrafter"/>
</dbReference>
<dbReference type="SUPFAM" id="SSF63501">
    <property type="entry name" value="Frizzled cysteine-rich domain"/>
    <property type="match status" value="1"/>
</dbReference>
<evidence type="ECO:0000256" key="8">
    <source>
        <dbReference type="ARBA" id="ARBA00023170"/>
    </source>
</evidence>
<evidence type="ECO:0000256" key="10">
    <source>
        <dbReference type="SAM" id="Phobius"/>
    </source>
</evidence>
<accession>A0A7E6FLC6</accession>
<feature type="disulfide bond" evidence="9">
    <location>
        <begin position="95"/>
        <end position="133"/>
    </location>
</feature>
<dbReference type="SMART" id="SM00063">
    <property type="entry name" value="FRI"/>
    <property type="match status" value="1"/>
</dbReference>
<dbReference type="InterPro" id="IPR017981">
    <property type="entry name" value="GPCR_2-like_7TM"/>
</dbReference>
<dbReference type="AlphaFoldDB" id="A0A7E6FLC6"/>
<reference evidence="15" key="1">
    <citation type="submission" date="2025-08" db="UniProtKB">
        <authorList>
            <consortium name="RefSeq"/>
        </authorList>
    </citation>
    <scope>IDENTIFICATION</scope>
</reference>
<evidence type="ECO:0000256" key="3">
    <source>
        <dbReference type="ARBA" id="ARBA00022473"/>
    </source>
</evidence>
<dbReference type="GO" id="GO:0005886">
    <property type="term" value="C:plasma membrane"/>
    <property type="evidence" value="ECO:0007669"/>
    <property type="project" value="TreeGrafter"/>
</dbReference>
<feature type="transmembrane region" description="Helical" evidence="10">
    <location>
        <begin position="200"/>
        <end position="218"/>
    </location>
</feature>
<dbReference type="InterPro" id="IPR015526">
    <property type="entry name" value="Frizzled/SFRP"/>
</dbReference>
<feature type="transmembrane region" description="Helical" evidence="10">
    <location>
        <begin position="345"/>
        <end position="367"/>
    </location>
</feature>
<protein>
    <submittedName>
        <fullName evidence="15">Frizzled-1-like</fullName>
    </submittedName>
</protein>
<dbReference type="Gene3D" id="1.10.2000.10">
    <property type="entry name" value="Frizzled cysteine-rich domain"/>
    <property type="match status" value="1"/>
</dbReference>
<sequence>MPMPRCLMPYQTLVNYSFLVSLMILCKHVVSSPSITSFRRHWLRRNLIQCEPIAISLCQDLPYNLTGFPNLLNDHNQHAASIGLHEFLLLIESRCSPYSRFFLCLLYTPVCNEEYSLILPPCRKVCKRVQEDCEDLMNSFGFKWPEFFSSPCIGMFFTESQVQFARLFNGILSSFALVPSVLTTFTFIVNIQRFQYPQRVVVFQSFCYSLATLGYYLAFSFRDMVACVDMAPASCPNQTCQLVSLVRQGTTNGTCTVSFIIIYFFSMAASVWSVIFALVWFLAATKKWCSEAIEAQYLYYHSISWGLPIVPTSVLLSYGYIDGDVLAGVCQTGLFNTTVLVTSRLLPHTLCFLVSLVFLLPAFISLIRISKTNGRTRNLLRKFGLFSVVSATCVSITISCLFYESLYKDQWLSTWYSRISNSTEQDTLPSPAHPDHPHRQQPSFVVFLLKYTVLYIHAILPGTFLANSKTLLPCMGVCLDRALP</sequence>
<feature type="disulfide bond" evidence="9">
    <location>
        <begin position="58"/>
        <end position="104"/>
    </location>
</feature>
<evidence type="ECO:0000256" key="4">
    <source>
        <dbReference type="ARBA" id="ARBA00022692"/>
    </source>
</evidence>
<keyword evidence="4 10" id="KW-0812">Transmembrane</keyword>
<evidence type="ECO:0000313" key="15">
    <source>
        <dbReference type="RefSeq" id="XP_036367657.1"/>
    </source>
</evidence>
<keyword evidence="14" id="KW-1185">Reference proteome</keyword>
<dbReference type="InterPro" id="IPR036790">
    <property type="entry name" value="Frizzled_dom_sf"/>
</dbReference>
<dbReference type="Proteomes" id="UP000515154">
    <property type="component" value="Linkage group LG21"/>
</dbReference>
<dbReference type="GO" id="GO:0017147">
    <property type="term" value="F:Wnt-protein binding"/>
    <property type="evidence" value="ECO:0007669"/>
    <property type="project" value="TreeGrafter"/>
</dbReference>
<dbReference type="PROSITE" id="PS50261">
    <property type="entry name" value="G_PROTEIN_RECEP_F2_4"/>
    <property type="match status" value="1"/>
</dbReference>
<evidence type="ECO:0000259" key="12">
    <source>
        <dbReference type="PROSITE" id="PS50038"/>
    </source>
</evidence>
<dbReference type="KEGG" id="osn:115222772"/>
<comment type="subcellular location">
    <subcellularLocation>
        <location evidence="1">Membrane</location>
        <topology evidence="1">Multi-pass membrane protein</topology>
    </subcellularLocation>
</comment>
<dbReference type="Pfam" id="PF01534">
    <property type="entry name" value="Frizzled"/>
    <property type="match status" value="1"/>
</dbReference>
<evidence type="ECO:0000256" key="2">
    <source>
        <dbReference type="ARBA" id="ARBA00008077"/>
    </source>
</evidence>
<keyword evidence="7 9" id="KW-1015">Disulfide bond</keyword>
<organism evidence="14 15">
    <name type="scientific">Octopus sinensis</name>
    <name type="common">East Asian common octopus</name>
    <dbReference type="NCBI Taxonomy" id="2607531"/>
    <lineage>
        <taxon>Eukaryota</taxon>
        <taxon>Metazoa</taxon>
        <taxon>Spiralia</taxon>
        <taxon>Lophotrochozoa</taxon>
        <taxon>Mollusca</taxon>
        <taxon>Cephalopoda</taxon>
        <taxon>Coleoidea</taxon>
        <taxon>Octopodiformes</taxon>
        <taxon>Octopoda</taxon>
        <taxon>Incirrata</taxon>
        <taxon>Octopodidae</taxon>
        <taxon>Octopus</taxon>
    </lineage>
</organism>
<dbReference type="InterPro" id="IPR020067">
    <property type="entry name" value="Frizzled_dom"/>
</dbReference>
<dbReference type="RefSeq" id="XP_036367657.1">
    <property type="nucleotide sequence ID" value="XM_036511764.1"/>
</dbReference>
<gene>
    <name evidence="15" type="primary">LOC115222772</name>
</gene>
<keyword evidence="3" id="KW-0217">Developmental protein</keyword>
<dbReference type="Pfam" id="PF01392">
    <property type="entry name" value="Fz"/>
    <property type="match status" value="1"/>
</dbReference>
<feature type="transmembrane region" description="Helical" evidence="10">
    <location>
        <begin position="379"/>
        <end position="404"/>
    </location>
</feature>
<dbReference type="Gene3D" id="1.20.1070.10">
    <property type="entry name" value="Rhodopsin 7-helix transmembrane proteins"/>
    <property type="match status" value="1"/>
</dbReference>